<feature type="compositionally biased region" description="Low complexity" evidence="2">
    <location>
        <begin position="8"/>
        <end position="18"/>
    </location>
</feature>
<evidence type="ECO:0000313" key="4">
    <source>
        <dbReference type="Proteomes" id="UP001054252"/>
    </source>
</evidence>
<evidence type="ECO:0000256" key="1">
    <source>
        <dbReference type="SAM" id="Coils"/>
    </source>
</evidence>
<protein>
    <submittedName>
        <fullName evidence="3">Uncharacterized protein</fullName>
    </submittedName>
</protein>
<accession>A0AAV5LBD7</accession>
<keyword evidence="4" id="KW-1185">Reference proteome</keyword>
<feature type="region of interest" description="Disordered" evidence="2">
    <location>
        <begin position="1"/>
        <end position="29"/>
    </location>
</feature>
<keyword evidence="1" id="KW-0175">Coiled coil</keyword>
<name>A0AAV5LBD7_9ROSI</name>
<evidence type="ECO:0000313" key="3">
    <source>
        <dbReference type="EMBL" id="GKV34409.1"/>
    </source>
</evidence>
<reference evidence="3 4" key="1">
    <citation type="journal article" date="2021" name="Commun. Biol.">
        <title>The genome of Shorea leprosula (Dipterocarpaceae) highlights the ecological relevance of drought in aseasonal tropical rainforests.</title>
        <authorList>
            <person name="Ng K.K.S."/>
            <person name="Kobayashi M.J."/>
            <person name="Fawcett J.A."/>
            <person name="Hatakeyama M."/>
            <person name="Paape T."/>
            <person name="Ng C.H."/>
            <person name="Ang C.C."/>
            <person name="Tnah L.H."/>
            <person name="Lee C.T."/>
            <person name="Nishiyama T."/>
            <person name="Sese J."/>
            <person name="O'Brien M.J."/>
            <person name="Copetti D."/>
            <person name="Mohd Noor M.I."/>
            <person name="Ong R.C."/>
            <person name="Putra M."/>
            <person name="Sireger I.Z."/>
            <person name="Indrioko S."/>
            <person name="Kosugi Y."/>
            <person name="Izuno A."/>
            <person name="Isagi Y."/>
            <person name="Lee S.L."/>
            <person name="Shimizu K.K."/>
        </authorList>
    </citation>
    <scope>NUCLEOTIDE SEQUENCE [LARGE SCALE GENOMIC DNA]</scope>
    <source>
        <strain evidence="3">214</strain>
    </source>
</reference>
<dbReference type="EMBL" id="BPVZ01000105">
    <property type="protein sequence ID" value="GKV34409.1"/>
    <property type="molecule type" value="Genomic_DNA"/>
</dbReference>
<organism evidence="3 4">
    <name type="scientific">Rubroshorea leprosula</name>
    <dbReference type="NCBI Taxonomy" id="152421"/>
    <lineage>
        <taxon>Eukaryota</taxon>
        <taxon>Viridiplantae</taxon>
        <taxon>Streptophyta</taxon>
        <taxon>Embryophyta</taxon>
        <taxon>Tracheophyta</taxon>
        <taxon>Spermatophyta</taxon>
        <taxon>Magnoliopsida</taxon>
        <taxon>eudicotyledons</taxon>
        <taxon>Gunneridae</taxon>
        <taxon>Pentapetalae</taxon>
        <taxon>rosids</taxon>
        <taxon>malvids</taxon>
        <taxon>Malvales</taxon>
        <taxon>Dipterocarpaceae</taxon>
        <taxon>Rubroshorea</taxon>
    </lineage>
</organism>
<comment type="caution">
    <text evidence="3">The sequence shown here is derived from an EMBL/GenBank/DDBJ whole genome shotgun (WGS) entry which is preliminary data.</text>
</comment>
<dbReference type="AlphaFoldDB" id="A0AAV5LBD7"/>
<sequence length="460" mass="51840">MFGQLHNPTLLKPLAAPTPENPEGVSSGKTLQHSIGGIYSPLVLTYICTCEHPIGPRAAGYVGMLVLMLLQLGPMGGNLGPLCTTLFGCRVCWAYSNNHVDNSSSSQNSSVTDVDWQLVVHKHRKQGTRSQLKELNGAAEISPVQGVQKQDHPHDLVDNMKQHEVIDGDSKCEATEQEKQTPDRVLEDEKAIVGVQKELNGATEISPVQRVQRQDHPYGLVDNMEQQEVINNDSKCEATEQEKQTLDHVLEEENATVEVVQKELNSTNEISPIQGVQKQDHLEISPVQGVQKQDHPYDFVDIMEQQEIVDNDGKCLATEQEKQTLDHVLEDEKVIVEGVQQELNGATEIIWVQGIQKQDHPHDLVDNMEQHEVVDNDSRCKSTEQEERNVENETLDQVLEDKKAMVEKKKKRNKNYKNKKRKNMAMEERPTHIHDGSLKKECWIFAIYYPLGIMLLGVLP</sequence>
<proteinExistence type="predicted"/>
<feature type="coiled-coil region" evidence="1">
    <location>
        <begin position="392"/>
        <end position="429"/>
    </location>
</feature>
<evidence type="ECO:0000256" key="2">
    <source>
        <dbReference type="SAM" id="MobiDB-lite"/>
    </source>
</evidence>
<feature type="coiled-coil region" evidence="1">
    <location>
        <begin position="236"/>
        <end position="270"/>
    </location>
</feature>
<dbReference type="Proteomes" id="UP001054252">
    <property type="component" value="Unassembled WGS sequence"/>
</dbReference>
<gene>
    <name evidence="3" type="ORF">SLEP1_g42784</name>
</gene>